<dbReference type="EMBL" id="HBUF01661049">
    <property type="protein sequence ID" value="CAG6788643.1"/>
    <property type="molecule type" value="Transcribed_RNA"/>
</dbReference>
<dbReference type="AlphaFoldDB" id="A0A8D9BNV4"/>
<reference evidence="1" key="1">
    <citation type="submission" date="2021-05" db="EMBL/GenBank/DDBJ databases">
        <authorList>
            <person name="Alioto T."/>
            <person name="Alioto T."/>
            <person name="Gomez Garrido J."/>
        </authorList>
    </citation>
    <scope>NUCLEOTIDE SEQUENCE</scope>
</reference>
<evidence type="ECO:0000313" key="1">
    <source>
        <dbReference type="EMBL" id="CAG6788643.1"/>
    </source>
</evidence>
<proteinExistence type="predicted"/>
<name>A0A8D9BNV4_9HEMI</name>
<accession>A0A8D9BNV4</accession>
<protein>
    <submittedName>
        <fullName evidence="1">Uncharacterized protein</fullName>
    </submittedName>
</protein>
<sequence length="103" mass="12039">MTCVCSLHLTVKYSHLHFMGEKQLPLWSIKFTCLWDCSQNSRWEISSIWQHCNVVRLVDLDFCTHSASTTGLRPLRIYILHTCSIFYNLLYNTYVYTALPCGT</sequence>
<organism evidence="1">
    <name type="scientific">Cacopsylla melanoneura</name>
    <dbReference type="NCBI Taxonomy" id="428564"/>
    <lineage>
        <taxon>Eukaryota</taxon>
        <taxon>Metazoa</taxon>
        <taxon>Ecdysozoa</taxon>
        <taxon>Arthropoda</taxon>
        <taxon>Hexapoda</taxon>
        <taxon>Insecta</taxon>
        <taxon>Pterygota</taxon>
        <taxon>Neoptera</taxon>
        <taxon>Paraneoptera</taxon>
        <taxon>Hemiptera</taxon>
        <taxon>Sternorrhyncha</taxon>
        <taxon>Psylloidea</taxon>
        <taxon>Psyllidae</taxon>
        <taxon>Psyllinae</taxon>
        <taxon>Cacopsylla</taxon>
    </lineage>
</organism>